<dbReference type="PRINTS" id="PR01157">
    <property type="entry name" value="P2YPURNOCPTR"/>
</dbReference>
<feature type="transmembrane region" description="Helical" evidence="10">
    <location>
        <begin position="274"/>
        <end position="296"/>
    </location>
</feature>
<evidence type="ECO:0000256" key="10">
    <source>
        <dbReference type="SAM" id="Phobius"/>
    </source>
</evidence>
<reference evidence="12" key="1">
    <citation type="submission" date="2025-08" db="UniProtKB">
        <authorList>
            <consortium name="Ensembl"/>
        </authorList>
    </citation>
    <scope>IDENTIFICATION</scope>
</reference>
<evidence type="ECO:0000256" key="7">
    <source>
        <dbReference type="ARBA" id="ARBA00023170"/>
    </source>
</evidence>
<dbReference type="PRINTS" id="PR00237">
    <property type="entry name" value="GPCRRHODOPSN"/>
</dbReference>
<evidence type="ECO:0000256" key="5">
    <source>
        <dbReference type="ARBA" id="ARBA00023040"/>
    </source>
</evidence>
<feature type="transmembrane region" description="Helical" evidence="10">
    <location>
        <begin position="234"/>
        <end position="254"/>
    </location>
</feature>
<dbReference type="PANTHER" id="PTHR24231:SF15">
    <property type="entry name" value="2-OXOGLUTARATE RECEPTOR 1"/>
    <property type="match status" value="1"/>
</dbReference>
<evidence type="ECO:0000256" key="8">
    <source>
        <dbReference type="ARBA" id="ARBA00023224"/>
    </source>
</evidence>
<keyword evidence="8" id="KW-0807">Transducer</keyword>
<keyword evidence="4 10" id="KW-1133">Transmembrane helix</keyword>
<feature type="transmembrane region" description="Helical" evidence="10">
    <location>
        <begin position="190"/>
        <end position="213"/>
    </location>
</feature>
<evidence type="ECO:0000259" key="11">
    <source>
        <dbReference type="PROSITE" id="PS50262"/>
    </source>
</evidence>
<name>A0A3B3SI21_9TELE</name>
<evidence type="ECO:0000256" key="3">
    <source>
        <dbReference type="ARBA" id="ARBA00022692"/>
    </source>
</evidence>
<keyword evidence="3 10" id="KW-0812">Transmembrane</keyword>
<feature type="region of interest" description="Disordered" evidence="9">
    <location>
        <begin position="336"/>
        <end position="361"/>
    </location>
</feature>
<feature type="compositionally biased region" description="Low complexity" evidence="9">
    <location>
        <begin position="345"/>
        <end position="354"/>
    </location>
</feature>
<evidence type="ECO:0000256" key="4">
    <source>
        <dbReference type="ARBA" id="ARBA00022989"/>
    </source>
</evidence>
<dbReference type="GO" id="GO:0004930">
    <property type="term" value="F:G protein-coupled receptor activity"/>
    <property type="evidence" value="ECO:0007669"/>
    <property type="project" value="UniProtKB-KW"/>
</dbReference>
<organism evidence="12 13">
    <name type="scientific">Paramormyrops kingsleyae</name>
    <dbReference type="NCBI Taxonomy" id="1676925"/>
    <lineage>
        <taxon>Eukaryota</taxon>
        <taxon>Metazoa</taxon>
        <taxon>Chordata</taxon>
        <taxon>Craniata</taxon>
        <taxon>Vertebrata</taxon>
        <taxon>Euteleostomi</taxon>
        <taxon>Actinopterygii</taxon>
        <taxon>Neopterygii</taxon>
        <taxon>Teleostei</taxon>
        <taxon>Osteoglossocephala</taxon>
        <taxon>Osteoglossomorpha</taxon>
        <taxon>Osteoglossiformes</taxon>
        <taxon>Mormyridae</taxon>
        <taxon>Paramormyrops</taxon>
    </lineage>
</organism>
<feature type="transmembrane region" description="Helical" evidence="10">
    <location>
        <begin position="35"/>
        <end position="56"/>
    </location>
</feature>
<protein>
    <submittedName>
        <fullName evidence="12">Oxoglutarate (alpha-ketoglutarate) receptor 1a, tandem duplicate 1</fullName>
    </submittedName>
</protein>
<keyword evidence="2" id="KW-1003">Cell membrane</keyword>
<keyword evidence="7" id="KW-0675">Receptor</keyword>
<dbReference type="PROSITE" id="PS50262">
    <property type="entry name" value="G_PROTEIN_RECEP_F1_2"/>
    <property type="match status" value="1"/>
</dbReference>
<keyword evidence="5" id="KW-0297">G-protein coupled receptor</keyword>
<evidence type="ECO:0000256" key="2">
    <source>
        <dbReference type="ARBA" id="ARBA00022475"/>
    </source>
</evidence>
<proteinExistence type="predicted"/>
<dbReference type="PANTHER" id="PTHR24231">
    <property type="entry name" value="PURINOCEPTOR-RELATED G-PROTEIN COUPLED RECEPTOR"/>
    <property type="match status" value="1"/>
</dbReference>
<evidence type="ECO:0000313" key="13">
    <source>
        <dbReference type="Proteomes" id="UP000261540"/>
    </source>
</evidence>
<dbReference type="Gene3D" id="1.20.1070.10">
    <property type="entry name" value="Rhodopsin 7-helix transmembrane proteins"/>
    <property type="match status" value="1"/>
</dbReference>
<dbReference type="Pfam" id="PF00001">
    <property type="entry name" value="7tm_1"/>
    <property type="match status" value="1"/>
</dbReference>
<dbReference type="Proteomes" id="UP000261540">
    <property type="component" value="Unplaced"/>
</dbReference>
<dbReference type="STRING" id="1676925.ENSPKIP00000030377"/>
<dbReference type="GO" id="GO:0005886">
    <property type="term" value="C:plasma membrane"/>
    <property type="evidence" value="ECO:0007669"/>
    <property type="project" value="UniProtKB-SubCell"/>
</dbReference>
<keyword evidence="13" id="KW-1185">Reference proteome</keyword>
<feature type="domain" description="G-protein coupled receptors family 1 profile" evidence="11">
    <location>
        <begin position="46"/>
        <end position="297"/>
    </location>
</feature>
<reference evidence="12" key="2">
    <citation type="submission" date="2025-09" db="UniProtKB">
        <authorList>
            <consortium name="Ensembl"/>
        </authorList>
    </citation>
    <scope>IDENTIFICATION</scope>
</reference>
<feature type="transmembrane region" description="Helical" evidence="10">
    <location>
        <begin position="68"/>
        <end position="91"/>
    </location>
</feature>
<evidence type="ECO:0000313" key="12">
    <source>
        <dbReference type="Ensembl" id="ENSPKIP00000030377.1"/>
    </source>
</evidence>
<dbReference type="Ensembl" id="ENSPKIT00000011193.1">
    <property type="protein sequence ID" value="ENSPKIP00000030377.1"/>
    <property type="gene ID" value="ENSPKIG00000011248.1"/>
</dbReference>
<dbReference type="InterPro" id="IPR000276">
    <property type="entry name" value="GPCR_Rhodpsn"/>
</dbReference>
<dbReference type="InterPro" id="IPR017452">
    <property type="entry name" value="GPCR_Rhodpsn_7TM"/>
</dbReference>
<evidence type="ECO:0000256" key="9">
    <source>
        <dbReference type="SAM" id="MobiDB-lite"/>
    </source>
</evidence>
<accession>A0A3B3SI21</accession>
<comment type="subcellular location">
    <subcellularLocation>
        <location evidence="1">Cell membrane</location>
        <topology evidence="1">Multi-pass membrane protein</topology>
    </subcellularLocation>
</comment>
<evidence type="ECO:0000256" key="1">
    <source>
        <dbReference type="ARBA" id="ARBA00004651"/>
    </source>
</evidence>
<feature type="transmembrane region" description="Helical" evidence="10">
    <location>
        <begin position="147"/>
        <end position="167"/>
    </location>
</feature>
<dbReference type="GeneTree" id="ENSGT01030000234621"/>
<evidence type="ECO:0000256" key="6">
    <source>
        <dbReference type="ARBA" id="ARBA00023136"/>
    </source>
</evidence>
<dbReference type="SUPFAM" id="SSF81321">
    <property type="entry name" value="Family A G protein-coupled receptor-like"/>
    <property type="match status" value="1"/>
</dbReference>
<sequence>RPGNPFTVSNMNQSNELGSCPNVVMLLKRYYLPSMYVIIFTVGLLGNVTSIIIYTVKIRPWKSWNLIMLNLALADLLYVFSLPFLAYYYIIDEDWTLGTFMCRFVRFSFHFNLYGSILFLTCLSIFRYVVVVYPLKVDIHRKRWGSLACLIVWVISAVEILPMFTMFKLQENKNLTTCPDFASQDPVLQIWYYTWVLTVLGYLVPLAVVSFCYSRIVKVLSKGPETHSLHRMRARRLTVLILVVFVVCFMPFHILRTARLATRIWPRSCTVTDWVHAMYIISRPVAGLNTFFNLALYTLAGDKFQQAFVSMFNCNYCVSKIKSLLAVPAISSVTATSPQMKPADTSKTPSSSKPHTGQQNG</sequence>
<dbReference type="AlphaFoldDB" id="A0A3B3SI21"/>
<feature type="transmembrane region" description="Helical" evidence="10">
    <location>
        <begin position="111"/>
        <end position="135"/>
    </location>
</feature>
<keyword evidence="6 10" id="KW-0472">Membrane</keyword>